<dbReference type="Proteomes" id="UP000076407">
    <property type="component" value="Unassembled WGS sequence"/>
</dbReference>
<reference evidence="2" key="1">
    <citation type="submission" date="2020-05" db="UniProtKB">
        <authorList>
            <consortium name="EnsemblMetazoa"/>
        </authorList>
    </citation>
    <scope>IDENTIFICATION</scope>
    <source>
        <strain evidence="2">SANGQUA</strain>
    </source>
</reference>
<name>A0A182XS87_ANOQN</name>
<evidence type="ECO:0000313" key="3">
    <source>
        <dbReference type="Proteomes" id="UP000076407"/>
    </source>
</evidence>
<evidence type="ECO:0000256" key="1">
    <source>
        <dbReference type="SAM" id="SignalP"/>
    </source>
</evidence>
<keyword evidence="1" id="KW-0732">Signal</keyword>
<sequence length="548" mass="62428">MRHLLLVVVVHRVFHRALARIDRQRLLQVERVLDLRLLVPHLLQERRERGELQLALVVRAGGEVGPQLVRDPVALGDEQLGQLAVEERIDAALLRHGHDLHRQVGNVERERAQRRQRGLALARVQQYEAVDQIVPERVRAVVGGEDQLDPPLRVAEKHLEDDVALARTDARLLQHHRAEYVLDRERVAAEDRHDDAQVGQLVQGEAVLQILERDRVDHAVQRRVDELRLLLGDVELVLVDEDAVQLLRQRLAVRLQLVQRALAVLLVAHEHDVQVVDAVLEVEIVYQQPVEHLVHVLERLPVRVAADQPLALQLERERVVVAVDRLDVQPVHLPVHDVLAVVVAVLVYLVNEIVRDVVQPDHDQVQLQLAILLREPWIREVLVRDQYPLDQRIHAVGERRAVLPDRTVHEAEMLEQHHLPVLVEPVEQLVPQVLLQHVRYFLDVVLRDRTGRFDVFEVIEQIGMLHQQLLEVVLSGLDQLALVVVVDLLAVVLGQRFEALAPHKQDAHLGQLLARRNVAGFFQQLFELLFPSLTLIASAPAAARSCDS</sequence>
<dbReference type="VEuPathDB" id="VectorBase:AQUA014701"/>
<proteinExistence type="predicted"/>
<evidence type="ECO:0000313" key="2">
    <source>
        <dbReference type="EnsemblMetazoa" id="AQUA014701-PA"/>
    </source>
</evidence>
<accession>A0A182XS87</accession>
<organism evidence="2 3">
    <name type="scientific">Anopheles quadriannulatus</name>
    <name type="common">Mosquito</name>
    <dbReference type="NCBI Taxonomy" id="34691"/>
    <lineage>
        <taxon>Eukaryota</taxon>
        <taxon>Metazoa</taxon>
        <taxon>Ecdysozoa</taxon>
        <taxon>Arthropoda</taxon>
        <taxon>Hexapoda</taxon>
        <taxon>Insecta</taxon>
        <taxon>Pterygota</taxon>
        <taxon>Neoptera</taxon>
        <taxon>Endopterygota</taxon>
        <taxon>Diptera</taxon>
        <taxon>Nematocera</taxon>
        <taxon>Culicoidea</taxon>
        <taxon>Culicidae</taxon>
        <taxon>Anophelinae</taxon>
        <taxon>Anopheles</taxon>
    </lineage>
</organism>
<evidence type="ECO:0008006" key="4">
    <source>
        <dbReference type="Google" id="ProtNLM"/>
    </source>
</evidence>
<feature type="signal peptide" evidence="1">
    <location>
        <begin position="1"/>
        <end position="19"/>
    </location>
</feature>
<keyword evidence="3" id="KW-1185">Reference proteome</keyword>
<dbReference type="EnsemblMetazoa" id="AQUA014701-RA">
    <property type="protein sequence ID" value="AQUA014701-PA"/>
    <property type="gene ID" value="AQUA014701"/>
</dbReference>
<dbReference type="AlphaFoldDB" id="A0A182XS87"/>
<feature type="chain" id="PRO_5046176287" description="Secreted protein" evidence="1">
    <location>
        <begin position="20"/>
        <end position="548"/>
    </location>
</feature>
<protein>
    <recommendedName>
        <fullName evidence="4">Secreted protein</fullName>
    </recommendedName>
</protein>